<evidence type="ECO:0000313" key="3">
    <source>
        <dbReference type="Proteomes" id="UP000597444"/>
    </source>
</evidence>
<sequence>MKAFVTGSTGLLGNNLVRLLVEQGHEVKALARSRKKAELLFAGLDVDIVEGDMLDIPGFAAAMEGCEVLFHAAAYFRDYYQPGDHWKLLDAINIQGTHTLLIEAERHGIQRVIYTSSSTVIGAQPSGQDADESTPSGQETQWNLYAKSKLLAEKAVYQFLQNHSLPVVLILPALMFGPGDIGPTSTGLMVQNFIARKIPGIIDAGFSVVDARDVAQAMLAAVEKGKSGERYIVGGRYLDMAEIFQKLEQASGVPSPRRTLPYSVTLIIAWLSETIARITHQTTLMTRDSVRTSHLKRRVSSQKALHELGIIFRPVEETLRDEIDWYRAHSSKLAF</sequence>
<reference evidence="2" key="1">
    <citation type="submission" date="2020-10" db="EMBL/GenBank/DDBJ databases">
        <title>Taxonomic study of unclassified bacteria belonging to the class Ktedonobacteria.</title>
        <authorList>
            <person name="Yabe S."/>
            <person name="Wang C.M."/>
            <person name="Zheng Y."/>
            <person name="Sakai Y."/>
            <person name="Cavaletti L."/>
            <person name="Monciardini P."/>
            <person name="Donadio S."/>
        </authorList>
    </citation>
    <scope>NUCLEOTIDE SEQUENCE</scope>
    <source>
        <strain evidence="2">ID150040</strain>
    </source>
</reference>
<dbReference type="AlphaFoldDB" id="A0A8J3IEL1"/>
<dbReference type="Gene3D" id="3.40.50.720">
    <property type="entry name" value="NAD(P)-binding Rossmann-like Domain"/>
    <property type="match status" value="1"/>
</dbReference>
<dbReference type="Pfam" id="PF01370">
    <property type="entry name" value="Epimerase"/>
    <property type="match status" value="1"/>
</dbReference>
<evidence type="ECO:0000259" key="1">
    <source>
        <dbReference type="Pfam" id="PF01370"/>
    </source>
</evidence>
<dbReference type="GO" id="GO:0005737">
    <property type="term" value="C:cytoplasm"/>
    <property type="evidence" value="ECO:0007669"/>
    <property type="project" value="TreeGrafter"/>
</dbReference>
<dbReference type="RefSeq" id="WP_220202988.1">
    <property type="nucleotide sequence ID" value="NZ_BNJK01000001.1"/>
</dbReference>
<proteinExistence type="predicted"/>
<comment type="caution">
    <text evidence="2">The sequence shown here is derived from an EMBL/GenBank/DDBJ whole genome shotgun (WGS) entry which is preliminary data.</text>
</comment>
<evidence type="ECO:0000313" key="2">
    <source>
        <dbReference type="EMBL" id="GHO92133.1"/>
    </source>
</evidence>
<dbReference type="EMBL" id="BNJK01000001">
    <property type="protein sequence ID" value="GHO92133.1"/>
    <property type="molecule type" value="Genomic_DNA"/>
</dbReference>
<organism evidence="2 3">
    <name type="scientific">Reticulibacter mediterranei</name>
    <dbReference type="NCBI Taxonomy" id="2778369"/>
    <lineage>
        <taxon>Bacteria</taxon>
        <taxon>Bacillati</taxon>
        <taxon>Chloroflexota</taxon>
        <taxon>Ktedonobacteria</taxon>
        <taxon>Ktedonobacterales</taxon>
        <taxon>Reticulibacteraceae</taxon>
        <taxon>Reticulibacter</taxon>
    </lineage>
</organism>
<feature type="domain" description="NAD-dependent epimerase/dehydratase" evidence="1">
    <location>
        <begin position="4"/>
        <end position="234"/>
    </location>
</feature>
<dbReference type="PANTHER" id="PTHR48079">
    <property type="entry name" value="PROTEIN YEEZ"/>
    <property type="match status" value="1"/>
</dbReference>
<name>A0A8J3IEL1_9CHLR</name>
<gene>
    <name evidence="2" type="ORF">KSF_021810</name>
</gene>
<keyword evidence="3" id="KW-1185">Reference proteome</keyword>
<dbReference type="PANTHER" id="PTHR48079:SF6">
    <property type="entry name" value="NAD(P)-BINDING DOMAIN-CONTAINING PROTEIN-RELATED"/>
    <property type="match status" value="1"/>
</dbReference>
<dbReference type="GO" id="GO:0004029">
    <property type="term" value="F:aldehyde dehydrogenase (NAD+) activity"/>
    <property type="evidence" value="ECO:0007669"/>
    <property type="project" value="TreeGrafter"/>
</dbReference>
<dbReference type="InterPro" id="IPR001509">
    <property type="entry name" value="Epimerase_deHydtase"/>
</dbReference>
<protein>
    <submittedName>
        <fullName evidence="2">Dihydroflavonol-4-reductase</fullName>
    </submittedName>
</protein>
<dbReference type="SUPFAM" id="SSF51735">
    <property type="entry name" value="NAD(P)-binding Rossmann-fold domains"/>
    <property type="match status" value="1"/>
</dbReference>
<dbReference type="InterPro" id="IPR036291">
    <property type="entry name" value="NAD(P)-bd_dom_sf"/>
</dbReference>
<dbReference type="InterPro" id="IPR051783">
    <property type="entry name" value="NAD(P)-dependent_oxidoreduct"/>
</dbReference>
<accession>A0A8J3IEL1</accession>
<dbReference type="Proteomes" id="UP000597444">
    <property type="component" value="Unassembled WGS sequence"/>
</dbReference>
<dbReference type="CDD" id="cd05228">
    <property type="entry name" value="AR_FR_like_1_SDR_e"/>
    <property type="match status" value="1"/>
</dbReference>